<evidence type="ECO:0000313" key="4">
    <source>
        <dbReference type="Proteomes" id="UP000646877"/>
    </source>
</evidence>
<evidence type="ECO:0000313" key="3">
    <source>
        <dbReference type="EMBL" id="WOX27285.1"/>
    </source>
</evidence>
<evidence type="ECO:0000259" key="1">
    <source>
        <dbReference type="PROSITE" id="PS51186"/>
    </source>
</evidence>
<organism evidence="2 4">
    <name type="scientific">Pseudoalteromonas maricaloris</name>
    <dbReference type="NCBI Taxonomy" id="184924"/>
    <lineage>
        <taxon>Bacteria</taxon>
        <taxon>Pseudomonadati</taxon>
        <taxon>Pseudomonadota</taxon>
        <taxon>Gammaproteobacteria</taxon>
        <taxon>Alteromonadales</taxon>
        <taxon>Pseudoalteromonadaceae</taxon>
        <taxon>Pseudoalteromonas</taxon>
    </lineage>
</organism>
<dbReference type="PROSITE" id="PS51186">
    <property type="entry name" value="GNAT"/>
    <property type="match status" value="1"/>
</dbReference>
<dbReference type="InterPro" id="IPR016181">
    <property type="entry name" value="Acyl_CoA_acyltransferase"/>
</dbReference>
<proteinExistence type="predicted"/>
<dbReference type="GO" id="GO:0016747">
    <property type="term" value="F:acyltransferase activity, transferring groups other than amino-acyl groups"/>
    <property type="evidence" value="ECO:0007669"/>
    <property type="project" value="InterPro"/>
</dbReference>
<reference evidence="2" key="1">
    <citation type="submission" date="2019-10" db="EMBL/GenBank/DDBJ databases">
        <authorList>
            <person name="Paulsen S."/>
        </authorList>
    </citation>
    <scope>NUCLEOTIDE SEQUENCE</scope>
    <source>
        <strain evidence="2">LMG 19692</strain>
    </source>
</reference>
<dbReference type="SUPFAM" id="SSF55729">
    <property type="entry name" value="Acyl-CoA N-acyltransferases (Nat)"/>
    <property type="match status" value="1"/>
</dbReference>
<dbReference type="AlphaFoldDB" id="A0A8I2GYN8"/>
<protein>
    <submittedName>
        <fullName evidence="2">GNAT family N-acetyltransferase</fullName>
        <ecNumber evidence="3">2.3.1.-</ecNumber>
    </submittedName>
</protein>
<accession>A0A8I2GYN8</accession>
<dbReference type="Proteomes" id="UP000646877">
    <property type="component" value="Unassembled WGS sequence"/>
</dbReference>
<dbReference type="RefSeq" id="WP_193521460.1">
    <property type="nucleotide sequence ID" value="NZ_CBCSDF010000008.1"/>
</dbReference>
<keyword evidence="5" id="KW-1185">Reference proteome</keyword>
<dbReference type="Gene3D" id="3.40.630.30">
    <property type="match status" value="1"/>
</dbReference>
<evidence type="ECO:0000313" key="5">
    <source>
        <dbReference type="Proteomes" id="UP001304419"/>
    </source>
</evidence>
<gene>
    <name evidence="2" type="ORF">F9Y85_02110</name>
    <name evidence="3" type="ORF">R5H13_11450</name>
</gene>
<sequence length="151" mass="17581">MEIRQVVGSLTQVYFNLVQAYEAEFSVLTEKLPDSNGLFQIDTPIDEQHLGYLAYENDRPVGFINILKVQNTFEVCEFYIVPAARKRKLGSSFMSKIWQMYPGHWQVKQIQGADHAINFWRNALTLNGIDYCESQYQDDYRGVVNRQIFTV</sequence>
<keyword evidence="3" id="KW-0012">Acyltransferase</keyword>
<reference evidence="3 5" key="2">
    <citation type="submission" date="2023-10" db="EMBL/GenBank/DDBJ databases">
        <title>To unveil natural product biosynthetic capacity in Pseudoalteromonas.</title>
        <authorList>
            <person name="Wang J."/>
        </authorList>
    </citation>
    <scope>NUCLEOTIDE SEQUENCE [LARGE SCALE GENOMIC DNA]</scope>
    <source>
        <strain evidence="3 5">DSM 15914</strain>
    </source>
</reference>
<dbReference type="EMBL" id="CP137578">
    <property type="protein sequence ID" value="WOX27285.1"/>
    <property type="molecule type" value="Genomic_DNA"/>
</dbReference>
<dbReference type="Pfam" id="PF00583">
    <property type="entry name" value="Acetyltransf_1"/>
    <property type="match status" value="1"/>
</dbReference>
<dbReference type="EC" id="2.3.1.-" evidence="3"/>
<evidence type="ECO:0000313" key="2">
    <source>
        <dbReference type="EMBL" id="NLR20128.1"/>
    </source>
</evidence>
<dbReference type="Proteomes" id="UP001304419">
    <property type="component" value="Chromosome 1"/>
</dbReference>
<name>A0A8I2GYN8_9GAMM</name>
<dbReference type="EMBL" id="WEIA01000001">
    <property type="protein sequence ID" value="NLR20128.1"/>
    <property type="molecule type" value="Genomic_DNA"/>
</dbReference>
<feature type="domain" description="N-acetyltransferase" evidence="1">
    <location>
        <begin position="1"/>
        <end position="151"/>
    </location>
</feature>
<dbReference type="InterPro" id="IPR000182">
    <property type="entry name" value="GNAT_dom"/>
</dbReference>
<keyword evidence="2" id="KW-0808">Transferase</keyword>